<name>A0ABQ8VPA6_9AGAR</name>
<evidence type="ECO:0000256" key="1">
    <source>
        <dbReference type="ARBA" id="ARBA00022723"/>
    </source>
</evidence>
<dbReference type="InterPro" id="IPR016024">
    <property type="entry name" value="ARM-type_fold"/>
</dbReference>
<feature type="region of interest" description="Disordered" evidence="5">
    <location>
        <begin position="1"/>
        <end position="25"/>
    </location>
</feature>
<organism evidence="7 8">
    <name type="scientific">Lentinula lateritia</name>
    <dbReference type="NCBI Taxonomy" id="40482"/>
    <lineage>
        <taxon>Eukaryota</taxon>
        <taxon>Fungi</taxon>
        <taxon>Dikarya</taxon>
        <taxon>Basidiomycota</taxon>
        <taxon>Agaricomycotina</taxon>
        <taxon>Agaricomycetes</taxon>
        <taxon>Agaricomycetidae</taxon>
        <taxon>Agaricales</taxon>
        <taxon>Marasmiineae</taxon>
        <taxon>Omphalotaceae</taxon>
        <taxon>Lentinula</taxon>
    </lineage>
</organism>
<dbReference type="Proteomes" id="UP001150217">
    <property type="component" value="Unassembled WGS sequence"/>
</dbReference>
<dbReference type="PROSITE" id="PS01360">
    <property type="entry name" value="ZF_MYND_1"/>
    <property type="match status" value="1"/>
</dbReference>
<dbReference type="Gene3D" id="6.10.140.2220">
    <property type="match status" value="1"/>
</dbReference>
<keyword evidence="1" id="KW-0479">Metal-binding</keyword>
<reference evidence="7" key="1">
    <citation type="submission" date="2022-08" db="EMBL/GenBank/DDBJ databases">
        <title>A Global Phylogenomic Analysis of the Shiitake Genus Lentinula.</title>
        <authorList>
            <consortium name="DOE Joint Genome Institute"/>
            <person name="Sierra-Patev S."/>
            <person name="Min B."/>
            <person name="Naranjo-Ortiz M."/>
            <person name="Looney B."/>
            <person name="Konkel Z."/>
            <person name="Slot J.C."/>
            <person name="Sakamoto Y."/>
            <person name="Steenwyk J.L."/>
            <person name="Rokas A."/>
            <person name="Carro J."/>
            <person name="Camarero S."/>
            <person name="Ferreira P."/>
            <person name="Molpeceres G."/>
            <person name="Ruiz-Duenas F.J."/>
            <person name="Serrano A."/>
            <person name="Henrissat B."/>
            <person name="Drula E."/>
            <person name="Hughes K.W."/>
            <person name="Mata J.L."/>
            <person name="Ishikawa N.K."/>
            <person name="Vargas-Isla R."/>
            <person name="Ushijima S."/>
            <person name="Smith C.A."/>
            <person name="Ahrendt S."/>
            <person name="Andreopoulos W."/>
            <person name="He G."/>
            <person name="Labutti K."/>
            <person name="Lipzen A."/>
            <person name="Ng V."/>
            <person name="Riley R."/>
            <person name="Sandor L."/>
            <person name="Barry K."/>
            <person name="Martinez A.T."/>
            <person name="Xiao Y."/>
            <person name="Gibbons J.G."/>
            <person name="Terashima K."/>
            <person name="Grigoriev I.V."/>
            <person name="Hibbett D.S."/>
        </authorList>
    </citation>
    <scope>NUCLEOTIDE SEQUENCE</scope>
    <source>
        <strain evidence="7">RHP3577 ss4</strain>
    </source>
</reference>
<dbReference type="EMBL" id="JANVFT010000028">
    <property type="protein sequence ID" value="KAJ4496420.1"/>
    <property type="molecule type" value="Genomic_DNA"/>
</dbReference>
<dbReference type="SUPFAM" id="SSF144232">
    <property type="entry name" value="HIT/MYND zinc finger-like"/>
    <property type="match status" value="1"/>
</dbReference>
<evidence type="ECO:0000313" key="8">
    <source>
        <dbReference type="Proteomes" id="UP001150217"/>
    </source>
</evidence>
<evidence type="ECO:0000256" key="2">
    <source>
        <dbReference type="ARBA" id="ARBA00022771"/>
    </source>
</evidence>
<keyword evidence="2 4" id="KW-0863">Zinc-finger</keyword>
<comment type="caution">
    <text evidence="7">The sequence shown here is derived from an EMBL/GenBank/DDBJ whole genome shotgun (WGS) entry which is preliminary data.</text>
</comment>
<evidence type="ECO:0000256" key="3">
    <source>
        <dbReference type="ARBA" id="ARBA00022833"/>
    </source>
</evidence>
<keyword evidence="3" id="KW-0862">Zinc</keyword>
<dbReference type="Pfam" id="PF01753">
    <property type="entry name" value="zf-MYND"/>
    <property type="match status" value="1"/>
</dbReference>
<protein>
    <recommendedName>
        <fullName evidence="6">MYND-type domain-containing protein</fullName>
    </recommendedName>
</protein>
<gene>
    <name evidence="7" type="ORF">C8R41DRAFT_826368</name>
</gene>
<keyword evidence="8" id="KW-1185">Reference proteome</keyword>
<evidence type="ECO:0000256" key="4">
    <source>
        <dbReference type="PROSITE-ProRule" id="PRU00134"/>
    </source>
</evidence>
<dbReference type="InterPro" id="IPR002893">
    <property type="entry name" value="Znf_MYND"/>
</dbReference>
<feature type="domain" description="MYND-type" evidence="6">
    <location>
        <begin position="681"/>
        <end position="719"/>
    </location>
</feature>
<dbReference type="PROSITE" id="PS50865">
    <property type="entry name" value="ZF_MYND_2"/>
    <property type="match status" value="1"/>
</dbReference>
<sequence length="724" mass="81737">MPGPGGKKNGAKKKHPTMNTANELSVSKSSEALSLVSESYVEEIGNAEGWNRTVDILCDYFNIPDLNSRSGLRRVHSNFDAIWRRLDGAYTKYERNERILIGIVGIYAKMCADAILRDKLFQRGFLSKIVRLLDSNYCRHLALRALSSVAHFGSSDLFIEISKLTPALVGLLEEHSDDENIAELIITIFSHSVVPVLVKLSDTQQDNQSDVALLKTLDMARVIKQVTLQIKKPFASKFLIEHAARMLSLSADTCSEAMFANPSSVHFLVAGLRSTEWEYRTTCLNGVLRLFRMKAETDTRNLDLRTFFQHARKRLPDHLMDILGDYGLLRSETIIMKTTESQFQRAIMSVLQDRDLHKLGLILADLIVQTEFSIPDGAFEEEDPRTGKRQKATFDTGLPFETFREALPQCARVFRQRATPGELDKADILDIKYSIMRANIRAAAEIGSKGLLRNPNMAYFQYAQSLLADSAVVLRAAKKGLKCKQTSPFIRFQLLQRAVENAGQLGLQTLEQASSAEDPKWEEGVAFFMSAWTDSNTFLAEAPPDNRHMRNVLYWNILLAIIIRGPELNPNLEEIKSSLKKLSESDDFTRAFSQPIPNTQLRLAQAAIVEQYSAAVSEWEEVILRLNNSSEKQPEVSPDSEKVQNDLNNFLNDLQLDDESPAKRLAAHPKVNLNSVLLYQCSWCKNPSAMLKKCSGCSQTRYCDASCQKLHWTEHKKRCNKQKH</sequence>
<dbReference type="InterPro" id="IPR011989">
    <property type="entry name" value="ARM-like"/>
</dbReference>
<dbReference type="SUPFAM" id="SSF48371">
    <property type="entry name" value="ARM repeat"/>
    <property type="match status" value="1"/>
</dbReference>
<evidence type="ECO:0000259" key="6">
    <source>
        <dbReference type="PROSITE" id="PS50865"/>
    </source>
</evidence>
<evidence type="ECO:0000313" key="7">
    <source>
        <dbReference type="EMBL" id="KAJ4496420.1"/>
    </source>
</evidence>
<accession>A0ABQ8VPA6</accession>
<evidence type="ECO:0000256" key="5">
    <source>
        <dbReference type="SAM" id="MobiDB-lite"/>
    </source>
</evidence>
<dbReference type="Gene3D" id="1.25.10.10">
    <property type="entry name" value="Leucine-rich Repeat Variant"/>
    <property type="match status" value="1"/>
</dbReference>
<proteinExistence type="predicted"/>